<keyword evidence="2" id="KW-1185">Reference proteome</keyword>
<evidence type="ECO:0000313" key="1">
    <source>
        <dbReference type="EMBL" id="EYD76545.1"/>
    </source>
</evidence>
<organism evidence="1 2">
    <name type="scientific">Rubellimicrobium mesophilum DSM 19309</name>
    <dbReference type="NCBI Taxonomy" id="442562"/>
    <lineage>
        <taxon>Bacteria</taxon>
        <taxon>Pseudomonadati</taxon>
        <taxon>Pseudomonadota</taxon>
        <taxon>Alphaproteobacteria</taxon>
        <taxon>Rhodobacterales</taxon>
        <taxon>Roseobacteraceae</taxon>
        <taxon>Rubellimicrobium</taxon>
    </lineage>
</organism>
<dbReference type="Proteomes" id="UP000019666">
    <property type="component" value="Unassembled WGS sequence"/>
</dbReference>
<proteinExistence type="predicted"/>
<protein>
    <recommendedName>
        <fullName evidence="3">Methyl-accepting chemotaxis protein</fullName>
    </recommendedName>
</protein>
<gene>
    <name evidence="1" type="ORF">Rumeso_01966</name>
</gene>
<evidence type="ECO:0000313" key="2">
    <source>
        <dbReference type="Proteomes" id="UP000019666"/>
    </source>
</evidence>
<dbReference type="HOGENOM" id="CLU_1569525_0_0_5"/>
<dbReference type="EMBL" id="AOSK01000043">
    <property type="protein sequence ID" value="EYD76545.1"/>
    <property type="molecule type" value="Genomic_DNA"/>
</dbReference>
<comment type="caution">
    <text evidence="1">The sequence shown here is derived from an EMBL/GenBank/DDBJ whole genome shotgun (WGS) entry which is preliminary data.</text>
</comment>
<name>A0A017HQI5_9RHOB</name>
<evidence type="ECO:0008006" key="3">
    <source>
        <dbReference type="Google" id="ProtNLM"/>
    </source>
</evidence>
<sequence>MVYGAALDAMLGALEDLGATASSLVALAETLSPEAMARLKSLQPRLEDLSAQVRAKADRCRTTAGALDRHMSEGRHRLDELRGLARTATLVSLNALVVSRSLNSDGGTIDGLARSMRSVLGEVAGMVSDLALRIAAGQAELREVELGAAALAEVSGAEALPALREFAALI</sequence>
<accession>A0A017HQI5</accession>
<dbReference type="STRING" id="442562.Rumeso_01966"/>
<reference evidence="1 2" key="1">
    <citation type="submission" date="2013-02" db="EMBL/GenBank/DDBJ databases">
        <authorList>
            <person name="Fiebig A."/>
            <person name="Goeker M."/>
            <person name="Klenk H.-P.P."/>
        </authorList>
    </citation>
    <scope>NUCLEOTIDE SEQUENCE [LARGE SCALE GENOMIC DNA]</scope>
    <source>
        <strain evidence="1 2">DSM 19309</strain>
    </source>
</reference>
<dbReference type="AlphaFoldDB" id="A0A017HQI5"/>